<evidence type="ECO:0000256" key="2">
    <source>
        <dbReference type="ARBA" id="ARBA00001966"/>
    </source>
</evidence>
<evidence type="ECO:0000256" key="8">
    <source>
        <dbReference type="ARBA" id="ARBA00023004"/>
    </source>
</evidence>
<evidence type="ECO:0000259" key="11">
    <source>
        <dbReference type="PROSITE" id="PS51669"/>
    </source>
</evidence>
<name>I0IG06_PHYMF</name>
<dbReference type="Pfam" id="PF00384">
    <property type="entry name" value="Molybdopterin"/>
    <property type="match status" value="1"/>
</dbReference>
<dbReference type="GO" id="GO:0046872">
    <property type="term" value="F:metal ion binding"/>
    <property type="evidence" value="ECO:0007669"/>
    <property type="project" value="UniProtKB-KW"/>
</dbReference>
<dbReference type="InterPro" id="IPR050123">
    <property type="entry name" value="Prok_molybdopt-oxidoreductase"/>
</dbReference>
<evidence type="ECO:0000256" key="1">
    <source>
        <dbReference type="ARBA" id="ARBA00001942"/>
    </source>
</evidence>
<dbReference type="PROSITE" id="PS51669">
    <property type="entry name" value="4FE4S_MOW_BIS_MGD"/>
    <property type="match status" value="1"/>
</dbReference>
<dbReference type="GO" id="GO:0016491">
    <property type="term" value="F:oxidoreductase activity"/>
    <property type="evidence" value="ECO:0007669"/>
    <property type="project" value="UniProtKB-KW"/>
</dbReference>
<dbReference type="Pfam" id="PF04879">
    <property type="entry name" value="Molybdop_Fe4S4"/>
    <property type="match status" value="1"/>
</dbReference>
<dbReference type="GO" id="GO:0042128">
    <property type="term" value="P:nitrate assimilation"/>
    <property type="evidence" value="ECO:0007669"/>
    <property type="project" value="UniProtKB-KW"/>
</dbReference>
<keyword evidence="10" id="KW-0534">Nitrate assimilation</keyword>
<dbReference type="GO" id="GO:0016020">
    <property type="term" value="C:membrane"/>
    <property type="evidence" value="ECO:0007669"/>
    <property type="project" value="TreeGrafter"/>
</dbReference>
<keyword evidence="5" id="KW-0500">Molybdenum</keyword>
<keyword evidence="8" id="KW-0408">Iron</keyword>
<dbReference type="Proteomes" id="UP000007881">
    <property type="component" value="Chromosome"/>
</dbReference>
<keyword evidence="4" id="KW-0004">4Fe-4S</keyword>
<dbReference type="PANTHER" id="PTHR43105">
    <property type="entry name" value="RESPIRATORY NITRATE REDUCTASE"/>
    <property type="match status" value="1"/>
</dbReference>
<dbReference type="EMBL" id="AP012338">
    <property type="protein sequence ID" value="BAM04194.1"/>
    <property type="molecule type" value="Genomic_DNA"/>
</dbReference>
<protein>
    <submittedName>
        <fullName evidence="12">Nitrate reductase</fullName>
        <ecNumber evidence="12">1.7.99.4</ecNumber>
    </submittedName>
</protein>
<feature type="domain" description="4Fe-4S Mo/W bis-MGD-type" evidence="11">
    <location>
        <begin position="4"/>
        <end position="60"/>
    </location>
</feature>
<dbReference type="Gene3D" id="3.40.50.740">
    <property type="match status" value="1"/>
</dbReference>
<evidence type="ECO:0000313" key="13">
    <source>
        <dbReference type="Proteomes" id="UP000007881"/>
    </source>
</evidence>
<evidence type="ECO:0000256" key="3">
    <source>
        <dbReference type="ARBA" id="ARBA00008747"/>
    </source>
</evidence>
<dbReference type="GO" id="GO:0045333">
    <property type="term" value="P:cellular respiration"/>
    <property type="evidence" value="ECO:0007669"/>
    <property type="project" value="UniProtKB-ARBA"/>
</dbReference>
<dbReference type="InterPro" id="IPR006963">
    <property type="entry name" value="Mopterin_OxRdtase_4Fe-4S_dom"/>
</dbReference>
<accession>I0IG06</accession>
<evidence type="ECO:0000256" key="9">
    <source>
        <dbReference type="ARBA" id="ARBA00023014"/>
    </source>
</evidence>
<dbReference type="InterPro" id="IPR006656">
    <property type="entry name" value="Mopterin_OxRdtase"/>
</dbReference>
<dbReference type="eggNOG" id="COG0243">
    <property type="taxonomic scope" value="Bacteria"/>
</dbReference>
<comment type="similarity">
    <text evidence="3">Belongs to the prokaryotic molybdopterin-containing oxidoreductase family. NasA/NapA/NarB subfamily.</text>
</comment>
<dbReference type="KEGG" id="phm:PSMK_20350"/>
<evidence type="ECO:0000256" key="6">
    <source>
        <dbReference type="ARBA" id="ARBA00022723"/>
    </source>
</evidence>
<dbReference type="InterPro" id="IPR041957">
    <property type="entry name" value="CT_Nitrate-R-NapA-like"/>
</dbReference>
<keyword evidence="13" id="KW-1185">Reference proteome</keyword>
<dbReference type="AlphaFoldDB" id="I0IG06"/>
<sequence>MSVARAGKAVCPYCGVGCVLTSTVEGNAVKRIRADPADAPNFGMMCPKGALAGEVFSDPDRLTRPLIRREKGGPLEPATWEQAIVRVADALAEAPADRVAWYGSGQLDTEASYAFTKLFKGLLGCNHTDTNSRLCMSSAVAGYTQAFGSDGPPGCYADIEEADTFLILGANMAANHPVLFNRVRRRRVVEPDARIVVVDPRRTRTAAHADHHLAVAPGGDVPLLRFLARALVDAGEIDAAAFAAATDGGAAWLDRLAAEDPDDLARRSGVPRAQLDAAAETLFGGRKLMSLYCMGANQSAQGTLKNRELIHLSLLLGQLGRPGCGPFSLTGQPNAMGGREVGYLAHQLPGYRLVAESADREAMERFWGTVRGSISPEPGRAAVEMFKAAAAGATDVLWVACTNPVASLPDAERTREALRRTPLVVVQDVTAASETVAYADVVLPACQWGEKAGTMTNSERLVVRSDRFLEAPGACRPDWWIVASVGHAIEERRGDAAGRFAWASHEDVWDEFRRTTTGRPCDLAGMTNERLRAGPLQWPCPDPGHPGTARRYAGGRVLTASSKPRTAGETQETAARSAAICDAADAAFPLVLTTGRVASQWHSRTKTRHVAVLDAQEGGPFFEVHPDDAAAAGVTHGDRAAVVGRRGRAEATVRVSDEARPGCVFSPFHWADSAGPLANVNQLTSDAVDPASQQPELKACAVRIEKVEEAR</sequence>
<dbReference type="CDD" id="cd02791">
    <property type="entry name" value="MopB_CT_Nitrate-R-NapA-like"/>
    <property type="match status" value="1"/>
</dbReference>
<evidence type="ECO:0000313" key="12">
    <source>
        <dbReference type="EMBL" id="BAM04194.1"/>
    </source>
</evidence>
<dbReference type="SUPFAM" id="SSF50692">
    <property type="entry name" value="ADC-like"/>
    <property type="match status" value="1"/>
</dbReference>
<keyword evidence="9" id="KW-0411">Iron-sulfur</keyword>
<dbReference type="Pfam" id="PF01568">
    <property type="entry name" value="Molydop_binding"/>
    <property type="match status" value="1"/>
</dbReference>
<dbReference type="SMART" id="SM00926">
    <property type="entry name" value="Molybdop_Fe4S4"/>
    <property type="match status" value="1"/>
</dbReference>
<comment type="cofactor">
    <cofactor evidence="2">
        <name>[4Fe-4S] cluster</name>
        <dbReference type="ChEBI" id="CHEBI:49883"/>
    </cofactor>
</comment>
<dbReference type="PANTHER" id="PTHR43105:SF9">
    <property type="entry name" value="NADPH-FE(3+) OXIDOREDUCTASE SUBUNIT ALPHA"/>
    <property type="match status" value="1"/>
</dbReference>
<evidence type="ECO:0000256" key="10">
    <source>
        <dbReference type="ARBA" id="ARBA00023063"/>
    </source>
</evidence>
<dbReference type="GO" id="GO:0051539">
    <property type="term" value="F:4 iron, 4 sulfur cluster binding"/>
    <property type="evidence" value="ECO:0007669"/>
    <property type="project" value="UniProtKB-KW"/>
</dbReference>
<reference evidence="12 13" key="1">
    <citation type="submission" date="2012-02" db="EMBL/GenBank/DDBJ databases">
        <title>Complete genome sequence of Phycisphaera mikurensis NBRC 102666.</title>
        <authorList>
            <person name="Ankai A."/>
            <person name="Hosoyama A."/>
            <person name="Terui Y."/>
            <person name="Sekine M."/>
            <person name="Fukai R."/>
            <person name="Kato Y."/>
            <person name="Nakamura S."/>
            <person name="Yamada-Narita S."/>
            <person name="Kawakoshi A."/>
            <person name="Fukunaga Y."/>
            <person name="Yamazaki S."/>
            <person name="Fujita N."/>
        </authorList>
    </citation>
    <scope>NUCLEOTIDE SEQUENCE [LARGE SCALE GENOMIC DNA]</scope>
    <source>
        <strain evidence="13">NBRC 102666 / KCTC 22515 / FYK2301M01</strain>
    </source>
</reference>
<keyword evidence="6" id="KW-0479">Metal-binding</keyword>
<dbReference type="STRING" id="1142394.PSMK_20350"/>
<evidence type="ECO:0000256" key="5">
    <source>
        <dbReference type="ARBA" id="ARBA00022505"/>
    </source>
</evidence>
<keyword evidence="7 12" id="KW-0560">Oxidoreductase</keyword>
<evidence type="ECO:0000256" key="4">
    <source>
        <dbReference type="ARBA" id="ARBA00022485"/>
    </source>
</evidence>
<dbReference type="SUPFAM" id="SSF53706">
    <property type="entry name" value="Formate dehydrogenase/DMSO reductase, domains 1-3"/>
    <property type="match status" value="1"/>
</dbReference>
<dbReference type="EC" id="1.7.99.4" evidence="12"/>
<gene>
    <name evidence="12" type="ordered locus">PSMK_20350</name>
</gene>
<organism evidence="12 13">
    <name type="scientific">Phycisphaera mikurensis (strain NBRC 102666 / KCTC 22515 / FYK2301M01)</name>
    <dbReference type="NCBI Taxonomy" id="1142394"/>
    <lineage>
        <taxon>Bacteria</taxon>
        <taxon>Pseudomonadati</taxon>
        <taxon>Planctomycetota</taxon>
        <taxon>Phycisphaerae</taxon>
        <taxon>Phycisphaerales</taxon>
        <taxon>Phycisphaeraceae</taxon>
        <taxon>Phycisphaera</taxon>
    </lineage>
</organism>
<dbReference type="GO" id="GO:0043546">
    <property type="term" value="F:molybdopterin cofactor binding"/>
    <property type="evidence" value="ECO:0007669"/>
    <property type="project" value="InterPro"/>
</dbReference>
<evidence type="ECO:0000256" key="7">
    <source>
        <dbReference type="ARBA" id="ARBA00023002"/>
    </source>
</evidence>
<comment type="cofactor">
    <cofactor evidence="1">
        <name>Mo-bis(molybdopterin guanine dinucleotide)</name>
        <dbReference type="ChEBI" id="CHEBI:60539"/>
    </cofactor>
</comment>
<dbReference type="Gene3D" id="3.40.228.10">
    <property type="entry name" value="Dimethylsulfoxide Reductase, domain 2"/>
    <property type="match status" value="1"/>
</dbReference>
<dbReference type="InterPro" id="IPR006657">
    <property type="entry name" value="MoPterin_dinucl-bd_dom"/>
</dbReference>
<dbReference type="Gene3D" id="2.40.40.20">
    <property type="match status" value="1"/>
</dbReference>
<dbReference type="Gene3D" id="2.20.25.90">
    <property type="entry name" value="ADC-like domains"/>
    <property type="match status" value="1"/>
</dbReference>
<proteinExistence type="inferred from homology"/>
<dbReference type="InterPro" id="IPR009010">
    <property type="entry name" value="Asp_de-COase-like_dom_sf"/>
</dbReference>
<dbReference type="HOGENOM" id="CLU_000422_13_4_0"/>